<evidence type="ECO:0000313" key="12">
    <source>
        <dbReference type="Proteomes" id="UP001487740"/>
    </source>
</evidence>
<keyword evidence="4 9" id="KW-0812">Transmembrane</keyword>
<dbReference type="InterPro" id="IPR001320">
    <property type="entry name" value="Iontro_rcpt_C"/>
</dbReference>
<accession>A0AAW0UA62</accession>
<evidence type="ECO:0000259" key="10">
    <source>
        <dbReference type="Pfam" id="PF00060"/>
    </source>
</evidence>
<keyword evidence="3" id="KW-1003">Cell membrane</keyword>
<evidence type="ECO:0000256" key="2">
    <source>
        <dbReference type="ARBA" id="ARBA00008685"/>
    </source>
</evidence>
<comment type="caution">
    <text evidence="11">The sequence shown here is derived from an EMBL/GenBank/DDBJ whole genome shotgun (WGS) entry which is preliminary data.</text>
</comment>
<evidence type="ECO:0000256" key="8">
    <source>
        <dbReference type="ARBA" id="ARBA00023180"/>
    </source>
</evidence>
<reference evidence="11 12" key="1">
    <citation type="submission" date="2023-03" db="EMBL/GenBank/DDBJ databases">
        <title>High-quality genome of Scylla paramamosain provides insights in environmental adaptation.</title>
        <authorList>
            <person name="Zhang L."/>
        </authorList>
    </citation>
    <scope>NUCLEOTIDE SEQUENCE [LARGE SCALE GENOMIC DNA]</scope>
    <source>
        <strain evidence="11">LZ_2023a</strain>
        <tissue evidence="11">Muscle</tissue>
    </source>
</reference>
<evidence type="ECO:0000256" key="9">
    <source>
        <dbReference type="SAM" id="Phobius"/>
    </source>
</evidence>
<evidence type="ECO:0000256" key="6">
    <source>
        <dbReference type="ARBA" id="ARBA00023136"/>
    </source>
</evidence>
<dbReference type="PANTHER" id="PTHR42643:SF24">
    <property type="entry name" value="IONOTROPIC RECEPTOR 60A"/>
    <property type="match status" value="1"/>
</dbReference>
<evidence type="ECO:0000256" key="7">
    <source>
        <dbReference type="ARBA" id="ARBA00023170"/>
    </source>
</evidence>
<proteinExistence type="inferred from homology"/>
<feature type="transmembrane region" description="Helical" evidence="9">
    <location>
        <begin position="60"/>
        <end position="84"/>
    </location>
</feature>
<protein>
    <recommendedName>
        <fullName evidence="10">Ionotropic glutamate receptor C-terminal domain-containing protein</fullName>
    </recommendedName>
</protein>
<keyword evidence="8" id="KW-0325">Glycoprotein</keyword>
<keyword evidence="6 9" id="KW-0472">Membrane</keyword>
<dbReference type="GO" id="GO:0005886">
    <property type="term" value="C:plasma membrane"/>
    <property type="evidence" value="ECO:0007669"/>
    <property type="project" value="UniProtKB-SubCell"/>
</dbReference>
<evidence type="ECO:0000256" key="1">
    <source>
        <dbReference type="ARBA" id="ARBA00004651"/>
    </source>
</evidence>
<keyword evidence="12" id="KW-1185">Reference proteome</keyword>
<dbReference type="Gene3D" id="1.10.287.70">
    <property type="match status" value="1"/>
</dbReference>
<dbReference type="PANTHER" id="PTHR42643">
    <property type="entry name" value="IONOTROPIC RECEPTOR 20A-RELATED"/>
    <property type="match status" value="1"/>
</dbReference>
<evidence type="ECO:0000313" key="11">
    <source>
        <dbReference type="EMBL" id="KAK8396605.1"/>
    </source>
</evidence>
<feature type="transmembrane region" description="Helical" evidence="9">
    <location>
        <begin position="96"/>
        <end position="116"/>
    </location>
</feature>
<keyword evidence="5 9" id="KW-1133">Transmembrane helix</keyword>
<organism evidence="11 12">
    <name type="scientific">Scylla paramamosain</name>
    <name type="common">Mud crab</name>
    <dbReference type="NCBI Taxonomy" id="85552"/>
    <lineage>
        <taxon>Eukaryota</taxon>
        <taxon>Metazoa</taxon>
        <taxon>Ecdysozoa</taxon>
        <taxon>Arthropoda</taxon>
        <taxon>Crustacea</taxon>
        <taxon>Multicrustacea</taxon>
        <taxon>Malacostraca</taxon>
        <taxon>Eumalacostraca</taxon>
        <taxon>Eucarida</taxon>
        <taxon>Decapoda</taxon>
        <taxon>Pleocyemata</taxon>
        <taxon>Brachyura</taxon>
        <taxon>Eubrachyura</taxon>
        <taxon>Portunoidea</taxon>
        <taxon>Portunidae</taxon>
        <taxon>Portuninae</taxon>
        <taxon>Scylla</taxon>
    </lineage>
</organism>
<name>A0AAW0UA62_SCYPA</name>
<dbReference type="GO" id="GO:0015276">
    <property type="term" value="F:ligand-gated monoatomic ion channel activity"/>
    <property type="evidence" value="ECO:0007669"/>
    <property type="project" value="InterPro"/>
</dbReference>
<dbReference type="AlphaFoldDB" id="A0AAW0UA62"/>
<evidence type="ECO:0000256" key="3">
    <source>
        <dbReference type="ARBA" id="ARBA00022475"/>
    </source>
</evidence>
<keyword evidence="7" id="KW-0675">Receptor</keyword>
<dbReference type="Pfam" id="PF00060">
    <property type="entry name" value="Lig_chan"/>
    <property type="match status" value="1"/>
</dbReference>
<feature type="domain" description="Ionotropic glutamate receptor C-terminal" evidence="10">
    <location>
        <begin position="76"/>
        <end position="142"/>
    </location>
</feature>
<evidence type="ECO:0000256" key="5">
    <source>
        <dbReference type="ARBA" id="ARBA00022989"/>
    </source>
</evidence>
<comment type="subcellular location">
    <subcellularLocation>
        <location evidence="1">Cell membrane</location>
        <topology evidence="1">Multi-pass membrane protein</topology>
    </subcellularLocation>
</comment>
<dbReference type="GO" id="GO:0050906">
    <property type="term" value="P:detection of stimulus involved in sensory perception"/>
    <property type="evidence" value="ECO:0007669"/>
    <property type="project" value="UniProtKB-ARBA"/>
</dbReference>
<sequence length="225" mass="25516">MRVEERKSFMATVFHNMLPQRLKRYDYSYTYEYGSLDFSAAKPSLRPRWQSLYYPLSNEVWIAVLGVLLVVPISVYLMVVATFLSQNLSKKLPHSNSSRSLVAAWLVFVLVVGTVYRGNLTAALTLPKYPPRTETVQQLVDSFSSITMPPFGKEFISFFKQSNSTLYKTLAGKMSIVPDVITGLQRAKDTSHAVERSGQDLSFVVAPQVMQQHAQTRTSPSMWHH</sequence>
<gene>
    <name evidence="11" type="ORF">O3P69_004944</name>
</gene>
<dbReference type="InterPro" id="IPR052192">
    <property type="entry name" value="Insect_Ionotropic_Sensory_Rcpt"/>
</dbReference>
<dbReference type="EMBL" id="JARAKH010000015">
    <property type="protein sequence ID" value="KAK8396605.1"/>
    <property type="molecule type" value="Genomic_DNA"/>
</dbReference>
<dbReference type="Proteomes" id="UP001487740">
    <property type="component" value="Unassembled WGS sequence"/>
</dbReference>
<comment type="similarity">
    <text evidence="2">Belongs to the glutamate-gated ion channel (TC 1.A.10.1) family.</text>
</comment>
<evidence type="ECO:0000256" key="4">
    <source>
        <dbReference type="ARBA" id="ARBA00022692"/>
    </source>
</evidence>